<evidence type="ECO:0000313" key="2">
    <source>
        <dbReference type="Proteomes" id="UP000798662"/>
    </source>
</evidence>
<name>A0ACC3BX66_PYRYE</name>
<organism evidence="1 2">
    <name type="scientific">Pyropia yezoensis</name>
    <name type="common">Susabi-nori</name>
    <name type="synonym">Porphyra yezoensis</name>
    <dbReference type="NCBI Taxonomy" id="2788"/>
    <lineage>
        <taxon>Eukaryota</taxon>
        <taxon>Rhodophyta</taxon>
        <taxon>Bangiophyceae</taxon>
        <taxon>Bangiales</taxon>
        <taxon>Bangiaceae</taxon>
        <taxon>Pyropia</taxon>
    </lineage>
</organism>
<gene>
    <name evidence="1" type="ORF">I4F81_005082</name>
</gene>
<reference evidence="1" key="1">
    <citation type="submission" date="2019-11" db="EMBL/GenBank/DDBJ databases">
        <title>Nori genome reveals adaptations in red seaweeds to the harsh intertidal environment.</title>
        <authorList>
            <person name="Wang D."/>
            <person name="Mao Y."/>
        </authorList>
    </citation>
    <scope>NUCLEOTIDE SEQUENCE</scope>
    <source>
        <tissue evidence="1">Gametophyte</tissue>
    </source>
</reference>
<dbReference type="EMBL" id="CM020618">
    <property type="protein sequence ID" value="KAK1862514.1"/>
    <property type="molecule type" value="Genomic_DNA"/>
</dbReference>
<sequence length="205" mass="21417">MPRASERAARRPPLHASGEGAARGTTQRATPSGHAPAARPLHRHAGGGGGQADAAAPSANAQGGGGRWQSTAVGKGDGTEQQPPPMGARLERAAARPPIIPPPHGRSWSRGEGGRRPPHLRAPLWLAVERREGAARLPRRSGGVKWHPTAERRHGNTSPRPLQSRGWWPLGFLAGRVGEREGESAADDEALSSRRGSATNGEGAP</sequence>
<proteinExistence type="predicted"/>
<dbReference type="Proteomes" id="UP000798662">
    <property type="component" value="Chromosome 1"/>
</dbReference>
<comment type="caution">
    <text evidence="1">The sequence shown here is derived from an EMBL/GenBank/DDBJ whole genome shotgun (WGS) entry which is preliminary data.</text>
</comment>
<accession>A0ACC3BX66</accession>
<keyword evidence="2" id="KW-1185">Reference proteome</keyword>
<evidence type="ECO:0000313" key="1">
    <source>
        <dbReference type="EMBL" id="KAK1862514.1"/>
    </source>
</evidence>
<protein>
    <submittedName>
        <fullName evidence="1">Uncharacterized protein</fullName>
    </submittedName>
</protein>